<dbReference type="GO" id="GO:0005829">
    <property type="term" value="C:cytosol"/>
    <property type="evidence" value="ECO:0007669"/>
    <property type="project" value="TreeGrafter"/>
</dbReference>
<dbReference type="PANTHER" id="PTHR11136:SF5">
    <property type="entry name" value="FOLYLPOLYGLUTAMATE SYNTHASE, MITOCHONDRIAL"/>
    <property type="match status" value="1"/>
</dbReference>
<dbReference type="Pfam" id="PF08245">
    <property type="entry name" value="Mur_ligase_M"/>
    <property type="match status" value="1"/>
</dbReference>
<sequence>MFLRHCLGKIYRHSKMISANALNPVVKDISSEYEAAIKALNGLQTNAQYLKAKGNRYLSPEEQYVKSILKTQNYLIKSGVTLDVLDTLPVIHVTGTKGKGTTCALTESILRQHGYKTGFYSSPHLIEVRERIRINGVPISKTNFVNNFWDLYNTLHLKKTYSGDMPIYFQFLTLLAFRVFLTEKVDVAIIEVGIGGEYDSTNILRKVPLVGITSIGLDHMSLLGNTLEQIAWQKSGIMKPSALAFTVPQEAPVLKILKDRSIEKNCSLTVVKPEVDVRHDNQPSDIYKLNANLALSLCDRWVRLTKGDCYKDINDFVRSELTQTGLKTLKWPGRFQVLQKSNNMFYIDGAHTPESIHACSVWFSQLTQSSSRAKVLIFNATGDRNSKDLLSQLHKCSFNKVFFVPNKAIPVPREDEKNFNIMEDQQTARCHHHSVIWHELDQETDNGNITKKQTVKVFSSVTDVLKECAVEEHDVLVTGSLHLIGAVLSVINPNLYTDNCDS</sequence>
<keyword evidence="14" id="KW-0496">Mitochondrion</keyword>
<gene>
    <name evidence="22" type="ORF">PPYR_06025</name>
    <name evidence="21" type="ORF">PPYR_15640</name>
</gene>
<keyword evidence="23" id="KW-1185">Reference proteome</keyword>
<protein>
    <recommendedName>
        <fullName evidence="17">Folylpolyglutamate synthase</fullName>
        <ecNumber evidence="17">6.3.2.17</ecNumber>
    </recommendedName>
    <alternativeName>
        <fullName evidence="17">Folylpoly-gamma-glutamate synthetase</fullName>
    </alternativeName>
    <alternativeName>
        <fullName evidence="17">Tetrahydrofolylpolyglutamate synthase</fullName>
    </alternativeName>
</protein>
<comment type="pathway">
    <text evidence="4 17">Cofactor biosynthesis; tetrahydrofolylpolyglutamate biosynthesis.</text>
</comment>
<dbReference type="SUPFAM" id="SSF53244">
    <property type="entry name" value="MurD-like peptide ligases, peptide-binding domain"/>
    <property type="match status" value="1"/>
</dbReference>
<dbReference type="GO" id="GO:0004326">
    <property type="term" value="F:tetrahydrofolylpolyglutamate synthase activity"/>
    <property type="evidence" value="ECO:0007669"/>
    <property type="project" value="UniProtKB-EC"/>
</dbReference>
<dbReference type="InterPro" id="IPR013221">
    <property type="entry name" value="Mur_ligase_cen"/>
</dbReference>
<keyword evidence="7 17" id="KW-0554">One-carbon metabolism</keyword>
<dbReference type="PIRSF" id="PIRSF038895">
    <property type="entry name" value="FPGS"/>
    <property type="match status" value="1"/>
</dbReference>
<evidence type="ECO:0000259" key="20">
    <source>
        <dbReference type="Pfam" id="PF08245"/>
    </source>
</evidence>
<keyword evidence="15" id="KW-0472">Membrane</keyword>
<evidence type="ECO:0000256" key="18">
    <source>
        <dbReference type="PIRSR" id="PIRSR038895-1"/>
    </source>
</evidence>
<reference evidence="22" key="2">
    <citation type="submission" date="2019-08" db="EMBL/GenBank/DDBJ databases">
        <authorList>
            <consortium name="Photinus pyralis genome working group"/>
            <person name="Fallon T.R."/>
            <person name="Sander Lower S.E."/>
            <person name="Weng J.-K."/>
        </authorList>
    </citation>
    <scope>NUCLEOTIDE SEQUENCE</scope>
    <source>
        <strain evidence="22">1611_PpyrPB1</strain>
        <tissue evidence="22">Whole body</tissue>
    </source>
</reference>
<dbReference type="InterPro" id="IPR036615">
    <property type="entry name" value="Mur_ligase_C_dom_sf"/>
</dbReference>
<evidence type="ECO:0000256" key="15">
    <source>
        <dbReference type="ARBA" id="ARBA00023136"/>
    </source>
</evidence>
<dbReference type="GO" id="GO:0006730">
    <property type="term" value="P:one-carbon metabolic process"/>
    <property type="evidence" value="ECO:0007669"/>
    <property type="project" value="UniProtKB-KW"/>
</dbReference>
<dbReference type="FunCoup" id="A0A5N4ASE2">
    <property type="interactions" value="1072"/>
</dbReference>
<evidence type="ECO:0000256" key="10">
    <source>
        <dbReference type="ARBA" id="ARBA00022741"/>
    </source>
</evidence>
<evidence type="ECO:0000313" key="21">
    <source>
        <dbReference type="EMBL" id="KAB0790042.1"/>
    </source>
</evidence>
<keyword evidence="12 18" id="KW-0067">ATP-binding</keyword>
<dbReference type="GO" id="GO:0005743">
    <property type="term" value="C:mitochondrial inner membrane"/>
    <property type="evidence" value="ECO:0007669"/>
    <property type="project" value="UniProtKB-SubCell"/>
</dbReference>
<dbReference type="GO" id="GO:0046872">
    <property type="term" value="F:metal ion binding"/>
    <property type="evidence" value="ECO:0007669"/>
    <property type="project" value="UniProtKB-KW"/>
</dbReference>
<evidence type="ECO:0000256" key="11">
    <source>
        <dbReference type="ARBA" id="ARBA00022792"/>
    </source>
</evidence>
<comment type="caution">
    <text evidence="22">The sequence shown here is derived from an EMBL/GenBank/DDBJ whole genome shotgun (WGS) entry which is preliminary data.</text>
</comment>
<evidence type="ECO:0000256" key="16">
    <source>
        <dbReference type="ARBA" id="ARBA00047493"/>
    </source>
</evidence>
<feature type="domain" description="Mur ligase central" evidence="20">
    <location>
        <begin position="93"/>
        <end position="268"/>
    </location>
</feature>
<dbReference type="GO" id="GO:0005759">
    <property type="term" value="C:mitochondrial matrix"/>
    <property type="evidence" value="ECO:0007669"/>
    <property type="project" value="UniProtKB-SubCell"/>
</dbReference>
<comment type="cofactor">
    <cofactor evidence="17">
        <name>a monovalent cation</name>
        <dbReference type="ChEBI" id="CHEBI:60242"/>
    </cofactor>
    <text evidence="17">A monovalent cation.</text>
</comment>
<comment type="similarity">
    <text evidence="5 17">Belongs to the folylpolyglutamate synthase family.</text>
</comment>
<evidence type="ECO:0000256" key="4">
    <source>
        <dbReference type="ARBA" id="ARBA00005150"/>
    </source>
</evidence>
<evidence type="ECO:0000256" key="14">
    <source>
        <dbReference type="ARBA" id="ARBA00023128"/>
    </source>
</evidence>
<dbReference type="PROSITE" id="PS01012">
    <property type="entry name" value="FOLYLPOLYGLU_SYNT_2"/>
    <property type="match status" value="1"/>
</dbReference>
<evidence type="ECO:0000256" key="7">
    <source>
        <dbReference type="ARBA" id="ARBA00022563"/>
    </source>
</evidence>
<dbReference type="InterPro" id="IPR001645">
    <property type="entry name" value="Folylpolyglutamate_synth"/>
</dbReference>
<keyword evidence="8 17" id="KW-0436">Ligase</keyword>
<feature type="binding site" evidence="19">
    <location>
        <position position="191"/>
    </location>
    <ligand>
        <name>Mg(2+)</name>
        <dbReference type="ChEBI" id="CHEBI:18420"/>
        <label>1</label>
    </ligand>
</feature>
<keyword evidence="11" id="KW-0999">Mitochondrion inner membrane</keyword>
<evidence type="ECO:0000256" key="13">
    <source>
        <dbReference type="ARBA" id="ARBA00022842"/>
    </source>
</evidence>
<dbReference type="Proteomes" id="UP000327044">
    <property type="component" value="Unassembled WGS sequence"/>
</dbReference>
<dbReference type="InParanoid" id="A0A5N4ASE2"/>
<evidence type="ECO:0000256" key="6">
    <source>
        <dbReference type="ARBA" id="ARBA00022490"/>
    </source>
</evidence>
<dbReference type="Gene3D" id="3.40.1190.10">
    <property type="entry name" value="Mur-like, catalytic domain"/>
    <property type="match status" value="1"/>
</dbReference>
<keyword evidence="13 19" id="KW-0460">Magnesium</keyword>
<evidence type="ECO:0000256" key="3">
    <source>
        <dbReference type="ARBA" id="ARBA00004496"/>
    </source>
</evidence>
<evidence type="ECO:0000313" key="23">
    <source>
        <dbReference type="Proteomes" id="UP000327044"/>
    </source>
</evidence>
<keyword evidence="10 18" id="KW-0547">Nucleotide-binding</keyword>
<evidence type="ECO:0000256" key="1">
    <source>
        <dbReference type="ARBA" id="ARBA00004273"/>
    </source>
</evidence>
<feature type="binding site" evidence="18">
    <location>
        <position position="348"/>
    </location>
    <ligand>
        <name>ATP</name>
        <dbReference type="ChEBI" id="CHEBI:30616"/>
    </ligand>
</feature>
<reference evidence="22 23" key="1">
    <citation type="journal article" date="2018" name="Elife">
        <title>Firefly genomes illuminate parallel origins of bioluminescence in beetles.</title>
        <authorList>
            <person name="Fallon T.R."/>
            <person name="Lower S.E."/>
            <person name="Chang C.H."/>
            <person name="Bessho-Uehara M."/>
            <person name="Martin G.J."/>
            <person name="Bewick A.J."/>
            <person name="Behringer M."/>
            <person name="Debat H.J."/>
            <person name="Wong I."/>
            <person name="Day J.C."/>
            <person name="Suvorov A."/>
            <person name="Silva C.J."/>
            <person name="Stanger-Hall K.F."/>
            <person name="Hall D.W."/>
            <person name="Schmitz R.J."/>
            <person name="Nelson D.R."/>
            <person name="Lewis S.M."/>
            <person name="Shigenobu S."/>
            <person name="Bybee S.M."/>
            <person name="Larracuente A.M."/>
            <person name="Oba Y."/>
            <person name="Weng J.K."/>
        </authorList>
    </citation>
    <scope>NUCLEOTIDE SEQUENCE [LARGE SCALE GENOMIC DNA]</scope>
    <source>
        <strain evidence="22">1611_PpyrPB1</strain>
        <tissue evidence="22">Whole body</tissue>
    </source>
</reference>
<proteinExistence type="inferred from homology"/>
<evidence type="ECO:0000256" key="9">
    <source>
        <dbReference type="ARBA" id="ARBA00022723"/>
    </source>
</evidence>
<dbReference type="PANTHER" id="PTHR11136">
    <property type="entry name" value="FOLYLPOLYGLUTAMATE SYNTHASE-RELATED"/>
    <property type="match status" value="1"/>
</dbReference>
<dbReference type="SUPFAM" id="SSF53623">
    <property type="entry name" value="MurD-like peptide ligases, catalytic domain"/>
    <property type="match status" value="1"/>
</dbReference>
<dbReference type="EC" id="6.3.2.17" evidence="17"/>
<feature type="binding site" evidence="18">
    <location>
        <position position="334"/>
    </location>
    <ligand>
        <name>ATP</name>
        <dbReference type="ChEBI" id="CHEBI:30616"/>
    </ligand>
</feature>
<dbReference type="PROSITE" id="PS01011">
    <property type="entry name" value="FOLYLPOLYGLU_SYNT_1"/>
    <property type="match status" value="1"/>
</dbReference>
<evidence type="ECO:0000256" key="8">
    <source>
        <dbReference type="ARBA" id="ARBA00022598"/>
    </source>
</evidence>
<evidence type="ECO:0000256" key="17">
    <source>
        <dbReference type="PIRNR" id="PIRNR038895"/>
    </source>
</evidence>
<dbReference type="InterPro" id="IPR018109">
    <property type="entry name" value="Folylpolyglutamate_synth_CS"/>
</dbReference>
<dbReference type="InterPro" id="IPR023600">
    <property type="entry name" value="Folylpolyglutamate_synth_euk"/>
</dbReference>
<comment type="catalytic activity">
    <reaction evidence="16 17">
        <text>(6S)-5,6,7,8-tetrahydrofolyl-(gamma-L-Glu)(n) + L-glutamate + ATP = (6S)-5,6,7,8-tetrahydrofolyl-(gamma-L-Glu)(n+1) + ADP + phosphate + H(+)</text>
        <dbReference type="Rhea" id="RHEA:10580"/>
        <dbReference type="Rhea" id="RHEA-COMP:14738"/>
        <dbReference type="Rhea" id="RHEA-COMP:14740"/>
        <dbReference type="ChEBI" id="CHEBI:15378"/>
        <dbReference type="ChEBI" id="CHEBI:29985"/>
        <dbReference type="ChEBI" id="CHEBI:30616"/>
        <dbReference type="ChEBI" id="CHEBI:43474"/>
        <dbReference type="ChEBI" id="CHEBI:141005"/>
        <dbReference type="ChEBI" id="CHEBI:456216"/>
        <dbReference type="EC" id="6.3.2.17"/>
    </reaction>
</comment>
<dbReference type="InterPro" id="IPR036565">
    <property type="entry name" value="Mur-like_cat_sf"/>
</dbReference>
<dbReference type="OrthoDB" id="5212574at2759"/>
<evidence type="ECO:0000256" key="12">
    <source>
        <dbReference type="ARBA" id="ARBA00022840"/>
    </source>
</evidence>
<evidence type="ECO:0000256" key="5">
    <source>
        <dbReference type="ARBA" id="ARBA00008276"/>
    </source>
</evidence>
<dbReference type="UniPathway" id="UPA00850"/>
<comment type="function">
    <text evidence="17">Catalyzes conversion of folates to polyglutamate derivatives allowing concentration of folate compounds in the cell and the intracellular retention of these cofactors, which are important substrates for most of the folate-dependent enzymes that are involved in one-carbon transfer reactions involved in purine, pyrimidine and amino acid synthesis.</text>
</comment>
<feature type="binding site" evidence="19">
    <location>
        <position position="219"/>
    </location>
    <ligand>
        <name>Mg(2+)</name>
        <dbReference type="ChEBI" id="CHEBI:18420"/>
        <label>1</label>
    </ligand>
</feature>
<evidence type="ECO:0000256" key="19">
    <source>
        <dbReference type="PIRSR" id="PIRSR038895-2"/>
    </source>
</evidence>
<feature type="binding site" evidence="19">
    <location>
        <position position="122"/>
    </location>
    <ligand>
        <name>Mg(2+)</name>
        <dbReference type="ChEBI" id="CHEBI:18420"/>
        <label>1</label>
    </ligand>
</feature>
<organism evidence="22 23">
    <name type="scientific">Photinus pyralis</name>
    <name type="common">Common eastern firefly</name>
    <name type="synonym">Lampyris pyralis</name>
    <dbReference type="NCBI Taxonomy" id="7054"/>
    <lineage>
        <taxon>Eukaryota</taxon>
        <taxon>Metazoa</taxon>
        <taxon>Ecdysozoa</taxon>
        <taxon>Arthropoda</taxon>
        <taxon>Hexapoda</taxon>
        <taxon>Insecta</taxon>
        <taxon>Pterygota</taxon>
        <taxon>Neoptera</taxon>
        <taxon>Endopterygota</taxon>
        <taxon>Coleoptera</taxon>
        <taxon>Polyphaga</taxon>
        <taxon>Elateriformia</taxon>
        <taxon>Elateroidea</taxon>
        <taxon>Lampyridae</taxon>
        <taxon>Lampyrinae</taxon>
        <taxon>Photinus</taxon>
    </lineage>
</organism>
<keyword evidence="6" id="KW-0963">Cytoplasm</keyword>
<name>A0A5N4ASE2_PHOPY</name>
<accession>A0A5N4ASE2</accession>
<comment type="subcellular location">
    <subcellularLocation>
        <location evidence="3">Cytoplasm</location>
    </subcellularLocation>
    <subcellularLocation>
        <location evidence="1">Mitochondrion inner membrane</location>
    </subcellularLocation>
    <subcellularLocation>
        <location evidence="2">Mitochondrion matrix</location>
    </subcellularLocation>
</comment>
<dbReference type="GO" id="GO:0005524">
    <property type="term" value="F:ATP binding"/>
    <property type="evidence" value="ECO:0007669"/>
    <property type="project" value="UniProtKB-KW"/>
</dbReference>
<evidence type="ECO:0000313" key="22">
    <source>
        <dbReference type="EMBL" id="KAB0800285.1"/>
    </source>
</evidence>
<keyword evidence="9 19" id="KW-0479">Metal-binding</keyword>
<dbReference type="Gene3D" id="3.90.190.20">
    <property type="entry name" value="Mur ligase, C-terminal domain"/>
    <property type="match status" value="1"/>
</dbReference>
<dbReference type="EMBL" id="VVIM01002027">
    <property type="protein sequence ID" value="KAB0790042.1"/>
    <property type="molecule type" value="Genomic_DNA"/>
</dbReference>
<evidence type="ECO:0000256" key="2">
    <source>
        <dbReference type="ARBA" id="ARBA00004305"/>
    </source>
</evidence>
<dbReference type="EMBL" id="VVIM01000004">
    <property type="protein sequence ID" value="KAB0800285.1"/>
    <property type="molecule type" value="Genomic_DNA"/>
</dbReference>
<dbReference type="AlphaFoldDB" id="A0A5N4ASE2"/>
<dbReference type="NCBIfam" id="TIGR01499">
    <property type="entry name" value="folC"/>
    <property type="match status" value="1"/>
</dbReference>